<dbReference type="RefSeq" id="XP_018067217.1">
    <property type="nucleotide sequence ID" value="XM_018217756.1"/>
</dbReference>
<dbReference type="AlphaFoldDB" id="A0A194WZ44"/>
<feature type="domain" description="Peptidase S33 tripeptidyl aminopeptidase-like C-terminal" evidence="5">
    <location>
        <begin position="404"/>
        <end position="504"/>
    </location>
</feature>
<dbReference type="KEGG" id="psco:LY89DRAFT_709405"/>
<evidence type="ECO:0000313" key="6">
    <source>
        <dbReference type="EMBL" id="KUJ12862.1"/>
    </source>
</evidence>
<dbReference type="SUPFAM" id="SSF53474">
    <property type="entry name" value="alpha/beta-Hydrolases"/>
    <property type="match status" value="1"/>
</dbReference>
<dbReference type="GeneID" id="28827482"/>
<dbReference type="Pfam" id="PF00561">
    <property type="entry name" value="Abhydrolase_1"/>
    <property type="match status" value="1"/>
</dbReference>
<dbReference type="InParanoid" id="A0A194WZ44"/>
<dbReference type="InterPro" id="IPR051601">
    <property type="entry name" value="Serine_prot/Carboxylest_S33"/>
</dbReference>
<keyword evidence="2 6" id="KW-0378">Hydrolase</keyword>
<feature type="chain" id="PRO_5008267637" evidence="3">
    <location>
        <begin position="20"/>
        <end position="512"/>
    </location>
</feature>
<evidence type="ECO:0000256" key="1">
    <source>
        <dbReference type="ARBA" id="ARBA00010088"/>
    </source>
</evidence>
<proteinExistence type="inferred from homology"/>
<dbReference type="Gene3D" id="3.40.50.1820">
    <property type="entry name" value="alpha/beta hydrolase"/>
    <property type="match status" value="1"/>
</dbReference>
<keyword evidence="3" id="KW-0732">Signal</keyword>
<feature type="signal peptide" evidence="3">
    <location>
        <begin position="1"/>
        <end position="19"/>
    </location>
</feature>
<dbReference type="EMBL" id="KQ947423">
    <property type="protein sequence ID" value="KUJ12862.1"/>
    <property type="molecule type" value="Genomic_DNA"/>
</dbReference>
<dbReference type="PANTHER" id="PTHR43248">
    <property type="entry name" value="2-SUCCINYL-6-HYDROXY-2,4-CYCLOHEXADIENE-1-CARBOXYLATE SYNTHASE"/>
    <property type="match status" value="1"/>
</dbReference>
<feature type="domain" description="AB hydrolase-1" evidence="4">
    <location>
        <begin position="66"/>
        <end position="240"/>
    </location>
</feature>
<dbReference type="GO" id="GO:0016787">
    <property type="term" value="F:hydrolase activity"/>
    <property type="evidence" value="ECO:0007669"/>
    <property type="project" value="UniProtKB-KW"/>
</dbReference>
<dbReference type="InterPro" id="IPR013595">
    <property type="entry name" value="Pept_S33_TAP-like_C"/>
</dbReference>
<evidence type="ECO:0000256" key="3">
    <source>
        <dbReference type="SAM" id="SignalP"/>
    </source>
</evidence>
<protein>
    <submittedName>
        <fullName evidence="6">Alpha/beta-hydrolase</fullName>
    </submittedName>
</protein>
<organism evidence="6 7">
    <name type="scientific">Mollisia scopiformis</name>
    <name type="common">Conifer needle endophyte fungus</name>
    <name type="synonym">Phialocephala scopiformis</name>
    <dbReference type="NCBI Taxonomy" id="149040"/>
    <lineage>
        <taxon>Eukaryota</taxon>
        <taxon>Fungi</taxon>
        <taxon>Dikarya</taxon>
        <taxon>Ascomycota</taxon>
        <taxon>Pezizomycotina</taxon>
        <taxon>Leotiomycetes</taxon>
        <taxon>Helotiales</taxon>
        <taxon>Mollisiaceae</taxon>
        <taxon>Mollisia</taxon>
    </lineage>
</organism>
<dbReference type="InterPro" id="IPR000073">
    <property type="entry name" value="AB_hydrolase_1"/>
</dbReference>
<accession>A0A194WZ44</accession>
<dbReference type="OrthoDB" id="425534at2759"/>
<gene>
    <name evidence="6" type="ORF">LY89DRAFT_709405</name>
</gene>
<dbReference type="InterPro" id="IPR029058">
    <property type="entry name" value="AB_hydrolase_fold"/>
</dbReference>
<name>A0A194WZ44_MOLSC</name>
<dbReference type="Pfam" id="PF08386">
    <property type="entry name" value="Abhydrolase_4"/>
    <property type="match status" value="1"/>
</dbReference>
<sequence>MSLLLLVSILSLTVERTRAQNTTSSPAVAFSQLTPSTNLTWTPCLGTFECALFDIPATTTPYKGMVLTNPGGPGDSAIDDLIQNGAYEASTVGSNYDFVAFEPRGIGYSTPATNCTFNITPIPGIQQRSLSRRSSQSTQLHGPYLGSTFWNDDYEGAIEVGQVCEDLTGGYTDAGPYMSTPYLVHDMISIVDAFASSPLSEGVEDPSLVNFWGFSYGTFVAQTFASMYPDRVGRFVIDGVVDPDDYRSGNLLTNLQFTDEAFSSYFVYCHLAGPTVCPYAAGSSAFDIFERFEQTVERLDVVTAEKEALEEIKQFAHNIAYEPILGFPDLAPILLFMDTASQNISMDSIQQLETLLGQNITIGIGGLEWLRAVACTDNGNTVYNYTLDELSYIKGIMEAQSYVGGEFWANLRVECSGWSIVGNGRYTGAFGGTTKTPMLFVSNTIDPATPFPNGIKGTKIFPGAEIVLIDGAGHTTLGPLNKCGNSKINAYFQNGTLPGDDNFCSLEQGPFN</sequence>
<keyword evidence="7" id="KW-1185">Reference proteome</keyword>
<evidence type="ECO:0000313" key="7">
    <source>
        <dbReference type="Proteomes" id="UP000070700"/>
    </source>
</evidence>
<dbReference type="Proteomes" id="UP000070700">
    <property type="component" value="Unassembled WGS sequence"/>
</dbReference>
<evidence type="ECO:0000259" key="4">
    <source>
        <dbReference type="Pfam" id="PF00561"/>
    </source>
</evidence>
<evidence type="ECO:0000259" key="5">
    <source>
        <dbReference type="Pfam" id="PF08386"/>
    </source>
</evidence>
<dbReference type="PANTHER" id="PTHR43248:SF25">
    <property type="entry name" value="AB HYDROLASE-1 DOMAIN-CONTAINING PROTEIN-RELATED"/>
    <property type="match status" value="1"/>
</dbReference>
<feature type="non-terminal residue" evidence="6">
    <location>
        <position position="512"/>
    </location>
</feature>
<comment type="similarity">
    <text evidence="1">Belongs to the peptidase S33 family.</text>
</comment>
<reference evidence="6 7" key="1">
    <citation type="submission" date="2015-10" db="EMBL/GenBank/DDBJ databases">
        <title>Full genome of DAOMC 229536 Phialocephala scopiformis, a fungal endophyte of spruce producing the potent anti-insectan compound rugulosin.</title>
        <authorList>
            <consortium name="DOE Joint Genome Institute"/>
            <person name="Walker A.K."/>
            <person name="Frasz S.L."/>
            <person name="Seifert K.A."/>
            <person name="Miller J.D."/>
            <person name="Mondo S.J."/>
            <person name="Labutti K."/>
            <person name="Lipzen A."/>
            <person name="Dockter R."/>
            <person name="Kennedy M."/>
            <person name="Grigoriev I.V."/>
            <person name="Spatafora J.W."/>
        </authorList>
    </citation>
    <scope>NUCLEOTIDE SEQUENCE [LARGE SCALE GENOMIC DNA]</scope>
    <source>
        <strain evidence="6 7">CBS 120377</strain>
    </source>
</reference>
<evidence type="ECO:0000256" key="2">
    <source>
        <dbReference type="ARBA" id="ARBA00022801"/>
    </source>
</evidence>